<feature type="region of interest" description="Disordered" evidence="2">
    <location>
        <begin position="1"/>
        <end position="20"/>
    </location>
</feature>
<dbReference type="PANTHER" id="PTHR30204:SF0">
    <property type="entry name" value="REDOX-SENSITIVE TRANSCRIPTIONAL ACTIVATOR SOXR"/>
    <property type="match status" value="1"/>
</dbReference>
<accession>A0A9W6S304</accession>
<dbReference type="EMBL" id="BSTK01000005">
    <property type="protein sequence ID" value="GLY86296.1"/>
    <property type="molecule type" value="Genomic_DNA"/>
</dbReference>
<dbReference type="Proteomes" id="UP001165074">
    <property type="component" value="Unassembled WGS sequence"/>
</dbReference>
<keyword evidence="1" id="KW-0238">DNA-binding</keyword>
<evidence type="ECO:0000256" key="2">
    <source>
        <dbReference type="SAM" id="MobiDB-lite"/>
    </source>
</evidence>
<dbReference type="InterPro" id="IPR000551">
    <property type="entry name" value="MerR-type_HTH_dom"/>
</dbReference>
<proteinExistence type="predicted"/>
<evidence type="ECO:0000313" key="4">
    <source>
        <dbReference type="EMBL" id="GLY86296.1"/>
    </source>
</evidence>
<sequence>MAETLGGQVNLNASPRPREREAAEWHVSGLTVGQVAERMGIARSAVRWYADQGLLPCERTSDNQRRFFADVLCRVAMIRAAQRVGLTLEEIRVALAALPPGGPPTREDWDRLAERLRAVIVERVDQLMNMLDEFAPEADPA</sequence>
<dbReference type="Gene3D" id="1.10.1660.10">
    <property type="match status" value="1"/>
</dbReference>
<dbReference type="Pfam" id="PF13411">
    <property type="entry name" value="MerR_1"/>
    <property type="match status" value="1"/>
</dbReference>
<protein>
    <recommendedName>
        <fullName evidence="3">HTH merR-type domain-containing protein</fullName>
    </recommendedName>
</protein>
<evidence type="ECO:0000313" key="5">
    <source>
        <dbReference type="Proteomes" id="UP001165074"/>
    </source>
</evidence>
<dbReference type="InterPro" id="IPR047057">
    <property type="entry name" value="MerR_fam"/>
</dbReference>
<name>A0A9W6S304_9ACTN</name>
<feature type="domain" description="HTH merR-type" evidence="3">
    <location>
        <begin position="29"/>
        <end position="97"/>
    </location>
</feature>
<dbReference type="PANTHER" id="PTHR30204">
    <property type="entry name" value="REDOX-CYCLING DRUG-SENSING TRANSCRIPTIONAL ACTIVATOR SOXR"/>
    <property type="match status" value="1"/>
</dbReference>
<dbReference type="SUPFAM" id="SSF46955">
    <property type="entry name" value="Putative DNA-binding domain"/>
    <property type="match status" value="1"/>
</dbReference>
<evidence type="ECO:0000259" key="3">
    <source>
        <dbReference type="PROSITE" id="PS50937"/>
    </source>
</evidence>
<dbReference type="InterPro" id="IPR009061">
    <property type="entry name" value="DNA-bd_dom_put_sf"/>
</dbReference>
<reference evidence="4" key="1">
    <citation type="submission" date="2023-03" db="EMBL/GenBank/DDBJ databases">
        <title>Actinoallomurus iriomotensis NBRC 103684.</title>
        <authorList>
            <person name="Ichikawa N."/>
            <person name="Sato H."/>
            <person name="Tonouchi N."/>
        </authorList>
    </citation>
    <scope>NUCLEOTIDE SEQUENCE</scope>
    <source>
        <strain evidence="4">NBRC 103684</strain>
    </source>
</reference>
<keyword evidence="5" id="KW-1185">Reference proteome</keyword>
<dbReference type="GO" id="GO:0003700">
    <property type="term" value="F:DNA-binding transcription factor activity"/>
    <property type="evidence" value="ECO:0007669"/>
    <property type="project" value="InterPro"/>
</dbReference>
<organism evidence="4 5">
    <name type="scientific">Actinoallomurus iriomotensis</name>
    <dbReference type="NCBI Taxonomy" id="478107"/>
    <lineage>
        <taxon>Bacteria</taxon>
        <taxon>Bacillati</taxon>
        <taxon>Actinomycetota</taxon>
        <taxon>Actinomycetes</taxon>
        <taxon>Streptosporangiales</taxon>
        <taxon>Thermomonosporaceae</taxon>
        <taxon>Actinoallomurus</taxon>
    </lineage>
</organism>
<comment type="caution">
    <text evidence="4">The sequence shown here is derived from an EMBL/GenBank/DDBJ whole genome shotgun (WGS) entry which is preliminary data.</text>
</comment>
<evidence type="ECO:0000256" key="1">
    <source>
        <dbReference type="ARBA" id="ARBA00023125"/>
    </source>
</evidence>
<gene>
    <name evidence="4" type="ORF">Airi02_042250</name>
</gene>
<dbReference type="SMART" id="SM00422">
    <property type="entry name" value="HTH_MERR"/>
    <property type="match status" value="1"/>
</dbReference>
<dbReference type="GO" id="GO:0003677">
    <property type="term" value="F:DNA binding"/>
    <property type="evidence" value="ECO:0007669"/>
    <property type="project" value="UniProtKB-KW"/>
</dbReference>
<dbReference type="AlphaFoldDB" id="A0A9W6S304"/>
<dbReference type="PRINTS" id="PR00040">
    <property type="entry name" value="HTHMERR"/>
</dbReference>
<dbReference type="PROSITE" id="PS50937">
    <property type="entry name" value="HTH_MERR_2"/>
    <property type="match status" value="1"/>
</dbReference>